<name>A0A1G1XKV2_9BACT</name>
<evidence type="ECO:0000313" key="2">
    <source>
        <dbReference type="Proteomes" id="UP000178570"/>
    </source>
</evidence>
<gene>
    <name evidence="1" type="ORF">A2570_03400</name>
</gene>
<dbReference type="STRING" id="1797529.A2570_03400"/>
<dbReference type="Proteomes" id="UP000178570">
    <property type="component" value="Unassembled WGS sequence"/>
</dbReference>
<dbReference type="AlphaFoldDB" id="A0A1G1XKV2"/>
<proteinExistence type="predicted"/>
<accession>A0A1G1XKV2</accession>
<sequence>MEKMPKKNQAILDCIEDTKKQLNDTAKDFSLYVKLYKGYGKEKIQEAVKISLKNKNVSEKDKFRYFMGILKKIETPEIKEKSATINQDNIDLYKKMRSHLKKKMTPKILSRASIRTKILQKVAKQERNKR</sequence>
<comment type="caution">
    <text evidence="1">The sequence shown here is derived from an EMBL/GenBank/DDBJ whole genome shotgun (WGS) entry which is preliminary data.</text>
</comment>
<reference evidence="1 2" key="1">
    <citation type="journal article" date="2016" name="Nat. Commun.">
        <title>Thousands of microbial genomes shed light on interconnected biogeochemical processes in an aquifer system.</title>
        <authorList>
            <person name="Anantharaman K."/>
            <person name="Brown C.T."/>
            <person name="Hug L.A."/>
            <person name="Sharon I."/>
            <person name="Castelle C.J."/>
            <person name="Probst A.J."/>
            <person name="Thomas B.C."/>
            <person name="Singh A."/>
            <person name="Wilkins M.J."/>
            <person name="Karaoz U."/>
            <person name="Brodie E.L."/>
            <person name="Williams K.H."/>
            <person name="Hubbard S.S."/>
            <person name="Banfield J.F."/>
        </authorList>
    </citation>
    <scope>NUCLEOTIDE SEQUENCE [LARGE SCALE GENOMIC DNA]</scope>
</reference>
<organism evidence="1 2">
    <name type="scientific">Candidatus Brennerbacteria bacterium RIFOXYD1_FULL_41_16</name>
    <dbReference type="NCBI Taxonomy" id="1797529"/>
    <lineage>
        <taxon>Bacteria</taxon>
        <taxon>Candidatus Brenneribacteriota</taxon>
    </lineage>
</organism>
<evidence type="ECO:0000313" key="1">
    <source>
        <dbReference type="EMBL" id="OGY40296.1"/>
    </source>
</evidence>
<protein>
    <submittedName>
        <fullName evidence="1">Uncharacterized protein</fullName>
    </submittedName>
</protein>
<dbReference type="EMBL" id="MHHY01000009">
    <property type="protein sequence ID" value="OGY40296.1"/>
    <property type="molecule type" value="Genomic_DNA"/>
</dbReference>